<sequence length="71" mass="7729">MPASLTDHSQDRMPCAILQIGRDEEKNSSFGAAARNLFCNERAFDGAFGRTAALTLATRKAPEMCLPFVPL</sequence>
<dbReference type="Proteomes" id="UP001431010">
    <property type="component" value="Chromosome"/>
</dbReference>
<evidence type="ECO:0000313" key="2">
    <source>
        <dbReference type="Proteomes" id="UP001431010"/>
    </source>
</evidence>
<keyword evidence="2" id="KW-1185">Reference proteome</keyword>
<protein>
    <submittedName>
        <fullName evidence="1">Uncharacterized protein</fullName>
    </submittedName>
</protein>
<dbReference type="RefSeq" id="WP_231321932.1">
    <property type="nucleotide sequence ID" value="NZ_CP088156.1"/>
</dbReference>
<dbReference type="EMBL" id="CP088156">
    <property type="protein sequence ID" value="UFZ04739.1"/>
    <property type="molecule type" value="Genomic_DNA"/>
</dbReference>
<proteinExistence type="predicted"/>
<name>A0ABY3RDK8_9BRAD</name>
<organism evidence="1 2">
    <name type="scientific">Bradyrhizobium ontarionense</name>
    <dbReference type="NCBI Taxonomy" id="2898149"/>
    <lineage>
        <taxon>Bacteria</taxon>
        <taxon>Pseudomonadati</taxon>
        <taxon>Pseudomonadota</taxon>
        <taxon>Alphaproteobacteria</taxon>
        <taxon>Hyphomicrobiales</taxon>
        <taxon>Nitrobacteraceae</taxon>
        <taxon>Bradyrhizobium</taxon>
    </lineage>
</organism>
<accession>A0ABY3RDK8</accession>
<reference evidence="1" key="1">
    <citation type="journal article" date="2024" name="Antonie Van Leeuwenhoek">
        <title>Bradyrhizobium ontarionense sp. nov., a novel bacterial symbiont isolated from Aeschynomene indica (Indian jointvetch), harbours photosynthesis, nitrogen fixation and nitrous oxide (N2O) reductase genes.</title>
        <authorList>
            <person name="Bromfield E.S.P."/>
            <person name="Cloutier S."/>
        </authorList>
    </citation>
    <scope>NUCLEOTIDE SEQUENCE</scope>
    <source>
        <strain evidence="1">A19</strain>
    </source>
</reference>
<gene>
    <name evidence="1" type="ORF">LQG66_37130</name>
</gene>
<evidence type="ECO:0000313" key="1">
    <source>
        <dbReference type="EMBL" id="UFZ04739.1"/>
    </source>
</evidence>